<dbReference type="Proteomes" id="UP001501565">
    <property type="component" value="Unassembled WGS sequence"/>
</dbReference>
<accession>A0ABP7MC68</accession>
<reference evidence="3" key="1">
    <citation type="journal article" date="2019" name="Int. J. Syst. Evol. Microbiol.">
        <title>The Global Catalogue of Microorganisms (GCM) 10K type strain sequencing project: providing services to taxonomists for standard genome sequencing and annotation.</title>
        <authorList>
            <consortium name="The Broad Institute Genomics Platform"/>
            <consortium name="The Broad Institute Genome Sequencing Center for Infectious Disease"/>
            <person name="Wu L."/>
            <person name="Ma J."/>
        </authorList>
    </citation>
    <scope>NUCLEOTIDE SEQUENCE [LARGE SCALE GENOMIC DNA]</scope>
    <source>
        <strain evidence="3">JCM 17551</strain>
    </source>
</reference>
<evidence type="ECO:0000313" key="3">
    <source>
        <dbReference type="Proteomes" id="UP001501565"/>
    </source>
</evidence>
<feature type="transmembrane region" description="Helical" evidence="1">
    <location>
        <begin position="35"/>
        <end position="55"/>
    </location>
</feature>
<keyword evidence="1" id="KW-0472">Membrane</keyword>
<dbReference type="RefSeq" id="WP_344796070.1">
    <property type="nucleotide sequence ID" value="NZ_BAABBN010000004.1"/>
</dbReference>
<sequence length="111" mass="12318">MSLHAAWFIIPVAIWCLYATVNERSQAIKHSYQEVLKSIGLYAGFNLCALVVFKLGQEYDRGNLFTGGAEDFGYMLMHFAAAGVLALVGAIWPLIRLVKGIQLVNKLREGE</sequence>
<evidence type="ECO:0000256" key="1">
    <source>
        <dbReference type="SAM" id="Phobius"/>
    </source>
</evidence>
<dbReference type="EMBL" id="BAABBN010000004">
    <property type="protein sequence ID" value="GAA3916928.1"/>
    <property type="molecule type" value="Genomic_DNA"/>
</dbReference>
<name>A0ABP7MC68_9GAMM</name>
<evidence type="ECO:0000313" key="2">
    <source>
        <dbReference type="EMBL" id="GAA3916928.1"/>
    </source>
</evidence>
<gene>
    <name evidence="2" type="ORF">GCM10022277_09750</name>
</gene>
<evidence type="ECO:0008006" key="4">
    <source>
        <dbReference type="Google" id="ProtNLM"/>
    </source>
</evidence>
<protein>
    <recommendedName>
        <fullName evidence="4">Integral membrane protein</fullName>
    </recommendedName>
</protein>
<keyword evidence="1" id="KW-0812">Transmembrane</keyword>
<feature type="transmembrane region" description="Helical" evidence="1">
    <location>
        <begin position="75"/>
        <end position="98"/>
    </location>
</feature>
<feature type="transmembrane region" description="Helical" evidence="1">
    <location>
        <begin position="6"/>
        <end position="23"/>
    </location>
</feature>
<keyword evidence="1" id="KW-1133">Transmembrane helix</keyword>
<organism evidence="2 3">
    <name type="scientific">Litoribacillus peritrichatus</name>
    <dbReference type="NCBI Taxonomy" id="718191"/>
    <lineage>
        <taxon>Bacteria</taxon>
        <taxon>Pseudomonadati</taxon>
        <taxon>Pseudomonadota</taxon>
        <taxon>Gammaproteobacteria</taxon>
        <taxon>Oceanospirillales</taxon>
        <taxon>Oceanospirillaceae</taxon>
        <taxon>Litoribacillus</taxon>
    </lineage>
</organism>
<proteinExistence type="predicted"/>
<keyword evidence="3" id="KW-1185">Reference proteome</keyword>
<comment type="caution">
    <text evidence="2">The sequence shown here is derived from an EMBL/GenBank/DDBJ whole genome shotgun (WGS) entry which is preliminary data.</text>
</comment>